<dbReference type="EMBL" id="CVRR01000019">
    <property type="protein sequence ID" value="CRL38737.1"/>
    <property type="molecule type" value="Genomic_DNA"/>
</dbReference>
<evidence type="ECO:0000313" key="4">
    <source>
        <dbReference type="Proteomes" id="UP000049979"/>
    </source>
</evidence>
<dbReference type="InterPro" id="IPR020256">
    <property type="entry name" value="Spore_coat_CotJA"/>
</dbReference>
<sequence length="67" mass="7500">MNATINTMPETDNGSHQVPGMCYVPWQTFGKTYDPMRGLAAGTIFPELDKPFTGKCNMNMMQGGRRR</sequence>
<evidence type="ECO:0000313" key="1">
    <source>
        <dbReference type="EMBL" id="CRL38737.1"/>
    </source>
</evidence>
<dbReference type="RefSeq" id="WP_082413849.1">
    <property type="nucleotide sequence ID" value="NZ_CP173697.1"/>
</dbReference>
<dbReference type="Proteomes" id="UP000095495">
    <property type="component" value="Unassembled WGS sequence"/>
</dbReference>
<organism evidence="1 4">
    <name type="scientific">Roseburia faecis</name>
    <dbReference type="NCBI Taxonomy" id="301302"/>
    <lineage>
        <taxon>Bacteria</taxon>
        <taxon>Bacillati</taxon>
        <taxon>Bacillota</taxon>
        <taxon>Clostridia</taxon>
        <taxon>Lachnospirales</taxon>
        <taxon>Lachnospiraceae</taxon>
        <taxon>Roseburia</taxon>
    </lineage>
</organism>
<name>A0A0M6WQV3_9FIRM</name>
<dbReference type="EMBL" id="WNAL01000032">
    <property type="protein sequence ID" value="MTR82671.1"/>
    <property type="molecule type" value="Genomic_DNA"/>
</dbReference>
<reference evidence="4" key="2">
    <citation type="submission" date="2015-05" db="EMBL/GenBank/DDBJ databases">
        <authorList>
            <consortium name="Pathogen Informatics"/>
        </authorList>
    </citation>
    <scope>NUCLEOTIDE SEQUENCE [LARGE SCALE GENOMIC DNA]</scope>
    <source>
        <strain evidence="2 5">2789STDY5608863</strain>
        <strain evidence="4">M72</strain>
    </source>
</reference>
<dbReference type="Pfam" id="PF11007">
    <property type="entry name" value="CotJA"/>
    <property type="match status" value="1"/>
</dbReference>
<reference evidence="1" key="1">
    <citation type="submission" date="2015-05" db="EMBL/GenBank/DDBJ databases">
        <authorList>
            <person name="Wang D.B."/>
            <person name="Wang M."/>
        </authorList>
    </citation>
    <scope>NUCLEOTIDE SEQUENCE [LARGE SCALE GENOMIC DNA]</scope>
    <source>
        <strain evidence="1">M72</strain>
    </source>
</reference>
<keyword evidence="4" id="KW-1185">Reference proteome</keyword>
<gene>
    <name evidence="2" type="ORF">ERS852420_02821</name>
    <name evidence="3" type="ORF">GMD30_13475</name>
    <name evidence="1" type="ORF">M72_07611</name>
</gene>
<evidence type="ECO:0000313" key="3">
    <source>
        <dbReference type="EMBL" id="MTR82671.1"/>
    </source>
</evidence>
<protein>
    <submittedName>
        <fullName evidence="3">Spore coat associated protein CotJA</fullName>
    </submittedName>
    <submittedName>
        <fullName evidence="2">Spore coat associated protein JA (CotJA)</fullName>
    </submittedName>
</protein>
<proteinExistence type="predicted"/>
<evidence type="ECO:0000313" key="5">
    <source>
        <dbReference type="Proteomes" id="UP000095495"/>
    </source>
</evidence>
<accession>A0A0M6WQV3</accession>
<dbReference type="STRING" id="301302.ERS852420_02821"/>
<dbReference type="AlphaFoldDB" id="A0A0M6WQV3"/>
<evidence type="ECO:0000313" key="2">
    <source>
        <dbReference type="EMBL" id="CUN12165.1"/>
    </source>
</evidence>
<dbReference type="Proteomes" id="UP000049979">
    <property type="component" value="Unassembled WGS sequence"/>
</dbReference>
<dbReference type="OrthoDB" id="9800571at2"/>
<dbReference type="Proteomes" id="UP000446657">
    <property type="component" value="Unassembled WGS sequence"/>
</dbReference>
<reference evidence="3 6" key="3">
    <citation type="journal article" date="2019" name="Nat. Med.">
        <title>A library of human gut bacterial isolates paired with longitudinal multiomics data enables mechanistic microbiome research.</title>
        <authorList>
            <person name="Poyet M."/>
            <person name="Groussin M."/>
            <person name="Gibbons S.M."/>
            <person name="Avila-Pacheco J."/>
            <person name="Jiang X."/>
            <person name="Kearney S.M."/>
            <person name="Perrotta A.R."/>
            <person name="Berdy B."/>
            <person name="Zhao S."/>
            <person name="Lieberman T.D."/>
            <person name="Swanson P.K."/>
            <person name="Smith M."/>
            <person name="Roesemann S."/>
            <person name="Alexander J.E."/>
            <person name="Rich S.A."/>
            <person name="Livny J."/>
            <person name="Vlamakis H."/>
            <person name="Clish C."/>
            <person name="Bullock K."/>
            <person name="Deik A."/>
            <person name="Scott J."/>
            <person name="Pierce K.A."/>
            <person name="Xavier R.J."/>
            <person name="Alm E.J."/>
        </authorList>
    </citation>
    <scope>NUCLEOTIDE SEQUENCE [LARGE SCALE GENOMIC DNA]</scope>
    <source>
        <strain evidence="3 6">BIOML-A1</strain>
    </source>
</reference>
<evidence type="ECO:0000313" key="6">
    <source>
        <dbReference type="Proteomes" id="UP000446657"/>
    </source>
</evidence>
<dbReference type="EMBL" id="CYXV01000014">
    <property type="protein sequence ID" value="CUN12165.1"/>
    <property type="molecule type" value="Genomic_DNA"/>
</dbReference>